<evidence type="ECO:0000313" key="1">
    <source>
        <dbReference type="EMBL" id="KAG8042908.1"/>
    </source>
</evidence>
<evidence type="ECO:0000313" key="2">
    <source>
        <dbReference type="Proteomes" id="UP000729402"/>
    </source>
</evidence>
<sequence>MPAMGGRESVSTLFGEGGCLPWIGKKGSKELYSYQLSMKREGSAHPAAEEVITVEVPEVPLRELNEITNFFSNERLIGQGSYAKAVQGS</sequence>
<comment type="caution">
    <text evidence="1">The sequence shown here is derived from an EMBL/GenBank/DDBJ whole genome shotgun (WGS) entry which is preliminary data.</text>
</comment>
<accession>A0A8J5RBH2</accession>
<dbReference type="EMBL" id="JAAALK010001425">
    <property type="protein sequence ID" value="KAG8042908.1"/>
    <property type="molecule type" value="Genomic_DNA"/>
</dbReference>
<dbReference type="AlphaFoldDB" id="A0A8J5RBH2"/>
<reference evidence="1" key="1">
    <citation type="journal article" date="2021" name="bioRxiv">
        <title>Whole Genome Assembly and Annotation of Northern Wild Rice, Zizania palustris L., Supports a Whole Genome Duplication in the Zizania Genus.</title>
        <authorList>
            <person name="Haas M."/>
            <person name="Kono T."/>
            <person name="Macchietto M."/>
            <person name="Millas R."/>
            <person name="McGilp L."/>
            <person name="Shao M."/>
            <person name="Duquette J."/>
            <person name="Hirsch C.N."/>
            <person name="Kimball J."/>
        </authorList>
    </citation>
    <scope>NUCLEOTIDE SEQUENCE</scope>
    <source>
        <tissue evidence="1">Fresh leaf tissue</tissue>
    </source>
</reference>
<dbReference type="Proteomes" id="UP000729402">
    <property type="component" value="Unassembled WGS sequence"/>
</dbReference>
<name>A0A8J5RBH2_ZIZPA</name>
<proteinExistence type="predicted"/>
<gene>
    <name evidence="1" type="ORF">GUJ93_ZPchr0864g33740</name>
</gene>
<reference evidence="1" key="2">
    <citation type="submission" date="2021-02" db="EMBL/GenBank/DDBJ databases">
        <authorList>
            <person name="Kimball J.A."/>
            <person name="Haas M.W."/>
            <person name="Macchietto M."/>
            <person name="Kono T."/>
            <person name="Duquette J."/>
            <person name="Shao M."/>
        </authorList>
    </citation>
    <scope>NUCLEOTIDE SEQUENCE</scope>
    <source>
        <tissue evidence="1">Fresh leaf tissue</tissue>
    </source>
</reference>
<protein>
    <recommendedName>
        <fullName evidence="3">Protein kinase domain-containing protein</fullName>
    </recommendedName>
</protein>
<keyword evidence="2" id="KW-1185">Reference proteome</keyword>
<organism evidence="1 2">
    <name type="scientific">Zizania palustris</name>
    <name type="common">Northern wild rice</name>
    <dbReference type="NCBI Taxonomy" id="103762"/>
    <lineage>
        <taxon>Eukaryota</taxon>
        <taxon>Viridiplantae</taxon>
        <taxon>Streptophyta</taxon>
        <taxon>Embryophyta</taxon>
        <taxon>Tracheophyta</taxon>
        <taxon>Spermatophyta</taxon>
        <taxon>Magnoliopsida</taxon>
        <taxon>Liliopsida</taxon>
        <taxon>Poales</taxon>
        <taxon>Poaceae</taxon>
        <taxon>BOP clade</taxon>
        <taxon>Oryzoideae</taxon>
        <taxon>Oryzeae</taxon>
        <taxon>Zizaniinae</taxon>
        <taxon>Zizania</taxon>
    </lineage>
</organism>
<evidence type="ECO:0008006" key="3">
    <source>
        <dbReference type="Google" id="ProtNLM"/>
    </source>
</evidence>